<evidence type="ECO:0000313" key="2">
    <source>
        <dbReference type="EMBL" id="GFO85843.1"/>
    </source>
</evidence>
<sequence>MDLIYIYIDKYRTFEKQECAFSNKFEVSYNAETKDLTITRNKDYFDIYPGNILGINAVLGKNASGKTSFMSLIGERIDDRKNRGEIYVRPEKPHEPLEILSKGDKMINAEEGKFVSKYFLVYYYGKDDKDEDLFILETCCPEEYTSIFENRDILLDREDKEVGRRIDYYIEKGWMSCVFKIDDNKNIWYNNTQNYKMDGFSPEMDSSIIFFKNSVKKDLFRFNIRDEEENIISVKRIESVMEDVSFFQKIDFLIEQMKRRTDTIYNDKKYILRLKMAERFWNDHEEQLGFNLEEAIPDYRYYLKEISEVSEEQKMVLAFLNKYVNYILSMVVKEGLLNNEQIECINAIESVDKNAKTYDDLKEIYHKQIGCIYEYYNQKDVNLDNFMIVEKSFEDFLKEALKNNIEFEYKIQGLEIKFQKESNIKTPEIKKFFDNCIDEYLNKAKEDLPSILENFLTVDILWLSAGEEANLALFTAIHNQIMVKTPHKRKYIFLFDEIERYMHPEMCRCLINDLIDLLNSYNDKQFQILISSHSPFIASDIKNNNVICLERRGTKTEIFTASKATLGQNIHTILKENFFLSSTFGKYAIKIMELVEKCLNVDELNEAAEIINSFIGMTDQGDSKRTIETSEEVIQFLETVINSIGEKTIRYYFKKKLNEKTKNLSIDERIQYYKREIEKLHMEGENNG</sequence>
<dbReference type="InterPro" id="IPR027417">
    <property type="entry name" value="P-loop_NTPase"/>
</dbReference>
<reference evidence="2" key="1">
    <citation type="submission" date="2020-06" db="EMBL/GenBank/DDBJ databases">
        <title>Characterization of fructooligosaccharide metabolism and fructooligosaccharide-degrading enzymes in human commensal butyrate producers.</title>
        <authorList>
            <person name="Tanno H."/>
            <person name="Fujii T."/>
            <person name="Hirano K."/>
            <person name="Maeno S."/>
            <person name="Tonozuka T."/>
            <person name="Sakamoto M."/>
            <person name="Ohkuma M."/>
            <person name="Tochio T."/>
            <person name="Endo A."/>
        </authorList>
    </citation>
    <scope>NUCLEOTIDE SEQUENCE</scope>
    <source>
        <strain evidence="2">JCM 17466</strain>
    </source>
</reference>
<dbReference type="RefSeq" id="WP_201311537.1">
    <property type="nucleotide sequence ID" value="NZ_BLYI01000047.1"/>
</dbReference>
<name>A0A916Q7I3_9FIRM</name>
<evidence type="ECO:0000259" key="1">
    <source>
        <dbReference type="Pfam" id="PF13304"/>
    </source>
</evidence>
<comment type="caution">
    <text evidence="2">The sequence shown here is derived from an EMBL/GenBank/DDBJ whole genome shotgun (WGS) entry which is preliminary data.</text>
</comment>
<dbReference type="InterPro" id="IPR003959">
    <property type="entry name" value="ATPase_AAA_core"/>
</dbReference>
<dbReference type="Pfam" id="PF13304">
    <property type="entry name" value="AAA_21"/>
    <property type="match status" value="1"/>
</dbReference>
<dbReference type="GO" id="GO:0005524">
    <property type="term" value="F:ATP binding"/>
    <property type="evidence" value="ECO:0007669"/>
    <property type="project" value="InterPro"/>
</dbReference>
<keyword evidence="3" id="KW-1185">Reference proteome</keyword>
<protein>
    <recommendedName>
        <fullName evidence="1">ATPase AAA-type core domain-containing protein</fullName>
    </recommendedName>
</protein>
<organism evidence="2 3">
    <name type="scientific">Anaerostipes butyraticus</name>
    <dbReference type="NCBI Taxonomy" id="645466"/>
    <lineage>
        <taxon>Bacteria</taxon>
        <taxon>Bacillati</taxon>
        <taxon>Bacillota</taxon>
        <taxon>Clostridia</taxon>
        <taxon>Lachnospirales</taxon>
        <taxon>Lachnospiraceae</taxon>
        <taxon>Anaerostipes</taxon>
    </lineage>
</organism>
<accession>A0A916Q7I3</accession>
<dbReference type="AlphaFoldDB" id="A0A916Q7I3"/>
<evidence type="ECO:0000313" key="3">
    <source>
        <dbReference type="Proteomes" id="UP000613208"/>
    </source>
</evidence>
<proteinExistence type="predicted"/>
<dbReference type="SUPFAM" id="SSF52540">
    <property type="entry name" value="P-loop containing nucleoside triphosphate hydrolases"/>
    <property type="match status" value="1"/>
</dbReference>
<dbReference type="EMBL" id="BLYI01000047">
    <property type="protein sequence ID" value="GFO85843.1"/>
    <property type="molecule type" value="Genomic_DNA"/>
</dbReference>
<dbReference type="Gene3D" id="3.40.50.300">
    <property type="entry name" value="P-loop containing nucleotide triphosphate hydrolases"/>
    <property type="match status" value="1"/>
</dbReference>
<feature type="domain" description="ATPase AAA-type core" evidence="1">
    <location>
        <begin position="367"/>
        <end position="537"/>
    </location>
</feature>
<dbReference type="GO" id="GO:0016887">
    <property type="term" value="F:ATP hydrolysis activity"/>
    <property type="evidence" value="ECO:0007669"/>
    <property type="project" value="InterPro"/>
</dbReference>
<gene>
    <name evidence="2" type="ORF">ANBU17_21900</name>
</gene>
<dbReference type="Proteomes" id="UP000613208">
    <property type="component" value="Unassembled WGS sequence"/>
</dbReference>